<dbReference type="Pfam" id="PF12833">
    <property type="entry name" value="HTH_18"/>
    <property type="match status" value="1"/>
</dbReference>
<feature type="domain" description="HTH araC/xylS-type" evidence="5">
    <location>
        <begin position="250"/>
        <end position="348"/>
    </location>
</feature>
<dbReference type="EMBL" id="JAGZSV010000032">
    <property type="protein sequence ID" value="MBS6940440.1"/>
    <property type="molecule type" value="Genomic_DNA"/>
</dbReference>
<dbReference type="AlphaFoldDB" id="A0A943YV75"/>
<evidence type="ECO:0000256" key="3">
    <source>
        <dbReference type="ARBA" id="ARBA00023163"/>
    </source>
</evidence>
<dbReference type="Gene3D" id="1.10.10.60">
    <property type="entry name" value="Homeodomain-like"/>
    <property type="match status" value="2"/>
</dbReference>
<dbReference type="InterPro" id="IPR018060">
    <property type="entry name" value="HTH_AraC"/>
</dbReference>
<feature type="region of interest" description="Disordered" evidence="4">
    <location>
        <begin position="1"/>
        <end position="22"/>
    </location>
</feature>
<keyword evidence="1" id="KW-0805">Transcription regulation</keyword>
<dbReference type="InterPro" id="IPR018062">
    <property type="entry name" value="HTH_AraC-typ_CS"/>
</dbReference>
<comment type="caution">
    <text evidence="6">The sequence shown here is derived from an EMBL/GenBank/DDBJ whole genome shotgun (WGS) entry which is preliminary data.</text>
</comment>
<name>A0A943YV75_9ACTN</name>
<evidence type="ECO:0000256" key="2">
    <source>
        <dbReference type="ARBA" id="ARBA00023125"/>
    </source>
</evidence>
<dbReference type="InterPro" id="IPR020449">
    <property type="entry name" value="Tscrpt_reg_AraC-type_HTH"/>
</dbReference>
<dbReference type="GO" id="GO:0043565">
    <property type="term" value="F:sequence-specific DNA binding"/>
    <property type="evidence" value="ECO:0007669"/>
    <property type="project" value="InterPro"/>
</dbReference>
<keyword evidence="2" id="KW-0238">DNA-binding</keyword>
<evidence type="ECO:0000313" key="7">
    <source>
        <dbReference type="Proteomes" id="UP000727506"/>
    </source>
</evidence>
<keyword evidence="3" id="KW-0804">Transcription</keyword>
<accession>A0A943YV75</accession>
<dbReference type="PROSITE" id="PS01124">
    <property type="entry name" value="HTH_ARAC_FAMILY_2"/>
    <property type="match status" value="1"/>
</dbReference>
<dbReference type="PROSITE" id="PS00041">
    <property type="entry name" value="HTH_ARAC_FAMILY_1"/>
    <property type="match status" value="1"/>
</dbReference>
<dbReference type="SUPFAM" id="SSF46689">
    <property type="entry name" value="Homeodomain-like"/>
    <property type="match status" value="2"/>
</dbReference>
<reference evidence="6" key="1">
    <citation type="submission" date="2021-02" db="EMBL/GenBank/DDBJ databases">
        <title>Infant gut strain persistence is associated with maternal origin, phylogeny, and functional potential including surface adhesion and iron acquisition.</title>
        <authorList>
            <person name="Lou Y.C."/>
        </authorList>
    </citation>
    <scope>NUCLEOTIDE SEQUENCE</scope>
    <source>
        <strain evidence="6">L2_039_000G1_dasL2_039_000G1_concoct_11</strain>
    </source>
</reference>
<evidence type="ECO:0000313" key="6">
    <source>
        <dbReference type="EMBL" id="MBS6940440.1"/>
    </source>
</evidence>
<gene>
    <name evidence="6" type="ORF">KH142_02965</name>
</gene>
<dbReference type="InterPro" id="IPR053142">
    <property type="entry name" value="PchR_regulatory_protein"/>
</dbReference>
<dbReference type="PANTHER" id="PTHR47893">
    <property type="entry name" value="REGULATORY PROTEIN PCHR"/>
    <property type="match status" value="1"/>
</dbReference>
<dbReference type="GO" id="GO:0003700">
    <property type="term" value="F:DNA-binding transcription factor activity"/>
    <property type="evidence" value="ECO:0007669"/>
    <property type="project" value="InterPro"/>
</dbReference>
<sequence>MTNRTEKDGNRAEAEREGGHGFAKRSRPLRETFVRQLSLLHGMRSDKALACGFGCEKLVRDIGETWFIDPRYGKGFYWFYPIDDGTVVVSMDVTFSRCVEARMSTAAYLSLGLYEHDMPRYCSPECAESECRVVGNDWRGGRCLSSFAPGMRLTSASIVVTPESARHYADALRCDIGKLRRAIARLASFEGTPGLPSALRGIHIARPSAAAADIYYRAKVIECLALLISGASEESRAGKSAGASDRSRIDCICSYIDGNLSTDLSTKALCGIAHVSAGKLISAFRGITGETPQDYIREQRMEYAKRLLLEETCGIGEIAEAVGYRNQGAFSEAFKRTFGMAPRAYRKNRRAAQ</sequence>
<feature type="compositionally biased region" description="Basic and acidic residues" evidence="4">
    <location>
        <begin position="1"/>
        <end position="19"/>
    </location>
</feature>
<dbReference type="PRINTS" id="PR00032">
    <property type="entry name" value="HTHARAC"/>
</dbReference>
<dbReference type="SMART" id="SM00342">
    <property type="entry name" value="HTH_ARAC"/>
    <property type="match status" value="1"/>
</dbReference>
<evidence type="ECO:0000256" key="1">
    <source>
        <dbReference type="ARBA" id="ARBA00023015"/>
    </source>
</evidence>
<organism evidence="6 7">
    <name type="scientific">Slackia piriformis</name>
    <dbReference type="NCBI Taxonomy" id="626934"/>
    <lineage>
        <taxon>Bacteria</taxon>
        <taxon>Bacillati</taxon>
        <taxon>Actinomycetota</taxon>
        <taxon>Coriobacteriia</taxon>
        <taxon>Eggerthellales</taxon>
        <taxon>Eggerthellaceae</taxon>
        <taxon>Slackia</taxon>
    </lineage>
</organism>
<protein>
    <submittedName>
        <fullName evidence="6">Helix-turn-helix transcriptional regulator</fullName>
    </submittedName>
</protein>
<dbReference type="PANTHER" id="PTHR47893:SF1">
    <property type="entry name" value="REGULATORY PROTEIN PCHR"/>
    <property type="match status" value="1"/>
</dbReference>
<evidence type="ECO:0000259" key="5">
    <source>
        <dbReference type="PROSITE" id="PS01124"/>
    </source>
</evidence>
<dbReference type="InterPro" id="IPR009057">
    <property type="entry name" value="Homeodomain-like_sf"/>
</dbReference>
<dbReference type="Proteomes" id="UP000727506">
    <property type="component" value="Unassembled WGS sequence"/>
</dbReference>
<proteinExistence type="predicted"/>
<evidence type="ECO:0000256" key="4">
    <source>
        <dbReference type="SAM" id="MobiDB-lite"/>
    </source>
</evidence>